<sequence>VFGYTLDADATVEFGVPMVDAPLLIV</sequence>
<proteinExistence type="predicted"/>
<reference evidence="1" key="1">
    <citation type="submission" date="2018-05" db="EMBL/GenBank/DDBJ databases">
        <authorList>
            <person name="Lanie J.A."/>
            <person name="Ng W.-L."/>
            <person name="Kazmierczak K.M."/>
            <person name="Andrzejewski T.M."/>
            <person name="Davidsen T.M."/>
            <person name="Wayne K.J."/>
            <person name="Tettelin H."/>
            <person name="Glass J.I."/>
            <person name="Rusch D."/>
            <person name="Podicherti R."/>
            <person name="Tsui H.-C.T."/>
            <person name="Winkler M.E."/>
        </authorList>
    </citation>
    <scope>NUCLEOTIDE SEQUENCE</scope>
</reference>
<dbReference type="EMBL" id="UINC01039179">
    <property type="protein sequence ID" value="SVB37276.1"/>
    <property type="molecule type" value="Genomic_DNA"/>
</dbReference>
<accession>A0A382DFK9</accession>
<protein>
    <submittedName>
        <fullName evidence="1">Uncharacterized protein</fullName>
    </submittedName>
</protein>
<gene>
    <name evidence="1" type="ORF">METZ01_LOCUS190130</name>
</gene>
<evidence type="ECO:0000313" key="1">
    <source>
        <dbReference type="EMBL" id="SVB37276.1"/>
    </source>
</evidence>
<dbReference type="AlphaFoldDB" id="A0A382DFK9"/>
<feature type="non-terminal residue" evidence="1">
    <location>
        <position position="1"/>
    </location>
</feature>
<name>A0A382DFK9_9ZZZZ</name>
<organism evidence="1">
    <name type="scientific">marine metagenome</name>
    <dbReference type="NCBI Taxonomy" id="408172"/>
    <lineage>
        <taxon>unclassified sequences</taxon>
        <taxon>metagenomes</taxon>
        <taxon>ecological metagenomes</taxon>
    </lineage>
</organism>